<dbReference type="InterPro" id="IPR017871">
    <property type="entry name" value="ABC_transporter-like_CS"/>
</dbReference>
<dbReference type="GO" id="GO:0016887">
    <property type="term" value="F:ATP hydrolysis activity"/>
    <property type="evidence" value="ECO:0007669"/>
    <property type="project" value="InterPro"/>
</dbReference>
<evidence type="ECO:0000259" key="5">
    <source>
        <dbReference type="PROSITE" id="PS50893"/>
    </source>
</evidence>
<dbReference type="PROSITE" id="PS00211">
    <property type="entry name" value="ABC_TRANSPORTER_1"/>
    <property type="match status" value="1"/>
</dbReference>
<protein>
    <submittedName>
        <fullName evidence="6">ABC transporter ATP-binding protein</fullName>
    </submittedName>
</protein>
<dbReference type="Gene3D" id="3.40.50.300">
    <property type="entry name" value="P-loop containing nucleotide triphosphate hydrolases"/>
    <property type="match status" value="1"/>
</dbReference>
<dbReference type="InterPro" id="IPR003439">
    <property type="entry name" value="ABC_transporter-like_ATP-bd"/>
</dbReference>
<accession>A0A7W2ARN2</accession>
<dbReference type="RefSeq" id="WP_181738614.1">
    <property type="nucleotide sequence ID" value="NZ_JACEOL010000018.1"/>
</dbReference>
<dbReference type="Pfam" id="PF00005">
    <property type="entry name" value="ABC_tran"/>
    <property type="match status" value="1"/>
</dbReference>
<comment type="similarity">
    <text evidence="1">Belongs to the ABC transporter superfamily.</text>
</comment>
<organism evidence="6 7">
    <name type="scientific">Thermoactinomyces mirandus</name>
    <dbReference type="NCBI Taxonomy" id="2756294"/>
    <lineage>
        <taxon>Bacteria</taxon>
        <taxon>Bacillati</taxon>
        <taxon>Bacillota</taxon>
        <taxon>Bacilli</taxon>
        <taxon>Bacillales</taxon>
        <taxon>Thermoactinomycetaceae</taxon>
        <taxon>Thermoactinomyces</taxon>
    </lineage>
</organism>
<comment type="caution">
    <text evidence="6">The sequence shown here is derived from an EMBL/GenBank/DDBJ whole genome shotgun (WGS) entry which is preliminary data.</text>
</comment>
<evidence type="ECO:0000313" key="7">
    <source>
        <dbReference type="Proteomes" id="UP000538292"/>
    </source>
</evidence>
<dbReference type="EMBL" id="JACEOL010000018">
    <property type="protein sequence ID" value="MBA4601775.1"/>
    <property type="molecule type" value="Genomic_DNA"/>
</dbReference>
<feature type="domain" description="ABC transporter" evidence="5">
    <location>
        <begin position="5"/>
        <end position="233"/>
    </location>
</feature>
<dbReference type="PROSITE" id="PS50893">
    <property type="entry name" value="ABC_TRANSPORTER_2"/>
    <property type="match status" value="1"/>
</dbReference>
<keyword evidence="3" id="KW-0547">Nucleotide-binding</keyword>
<dbReference type="SMART" id="SM00382">
    <property type="entry name" value="AAA"/>
    <property type="match status" value="1"/>
</dbReference>
<sequence length="307" mass="34578">MKPLLEIRNISKLIKGRKIIDDISLDVYPGEVFGLLGPNGAGKTTIIRMIAGLMAMDQGDIFIHGHSIKTQFEQAIQPVGAIVENPVLYPFLTGYQNLRHFARMVPDVDEQRIDEVVSQVKLDDRIHDAVKTYSLGMRQRLGLAQALLHQPSLLILDEPTNGLDPAGIHQLRDHLRNLAKKRGTAVLVSSHLLSEMQLMCDRFAIVQHGRLVALKPIREEQLQEDAELFVQFEVDQAEQIKPVFEELKWNKEVIPIPHGFQVSIKKEQIPELNACLIQKGVKVYGIKTVEKTLEDQYLEMTEGGCNG</sequence>
<evidence type="ECO:0000256" key="4">
    <source>
        <dbReference type="ARBA" id="ARBA00022840"/>
    </source>
</evidence>
<reference evidence="6 7" key="1">
    <citation type="submission" date="2020-07" db="EMBL/GenBank/DDBJ databases">
        <title>Thermoactinomyces phylogeny.</title>
        <authorList>
            <person name="Dunlap C."/>
        </authorList>
    </citation>
    <scope>NUCLEOTIDE SEQUENCE [LARGE SCALE GENOMIC DNA]</scope>
    <source>
        <strain evidence="6 7">AMNI-1</strain>
    </source>
</reference>
<dbReference type="SUPFAM" id="SSF52540">
    <property type="entry name" value="P-loop containing nucleoside triphosphate hydrolases"/>
    <property type="match status" value="1"/>
</dbReference>
<dbReference type="InterPro" id="IPR027417">
    <property type="entry name" value="P-loop_NTPase"/>
</dbReference>
<dbReference type="InterPro" id="IPR003593">
    <property type="entry name" value="AAA+_ATPase"/>
</dbReference>
<name>A0A7W2ARN2_9BACL</name>
<proteinExistence type="inferred from homology"/>
<dbReference type="Proteomes" id="UP000538292">
    <property type="component" value="Unassembled WGS sequence"/>
</dbReference>
<gene>
    <name evidence="6" type="ORF">H2C83_05460</name>
</gene>
<evidence type="ECO:0000256" key="3">
    <source>
        <dbReference type="ARBA" id="ARBA00022741"/>
    </source>
</evidence>
<dbReference type="GO" id="GO:0005524">
    <property type="term" value="F:ATP binding"/>
    <property type="evidence" value="ECO:0007669"/>
    <property type="project" value="UniProtKB-KW"/>
</dbReference>
<keyword evidence="2" id="KW-0813">Transport</keyword>
<keyword evidence="4 6" id="KW-0067">ATP-binding</keyword>
<dbReference type="PANTHER" id="PTHR43335:SF4">
    <property type="entry name" value="ABC TRANSPORTER, ATP-BINDING PROTEIN"/>
    <property type="match status" value="1"/>
</dbReference>
<dbReference type="AlphaFoldDB" id="A0A7W2ARN2"/>
<evidence type="ECO:0000256" key="1">
    <source>
        <dbReference type="ARBA" id="ARBA00005417"/>
    </source>
</evidence>
<dbReference type="PANTHER" id="PTHR43335">
    <property type="entry name" value="ABC TRANSPORTER, ATP-BINDING PROTEIN"/>
    <property type="match status" value="1"/>
</dbReference>
<evidence type="ECO:0000256" key="2">
    <source>
        <dbReference type="ARBA" id="ARBA00022448"/>
    </source>
</evidence>
<evidence type="ECO:0000313" key="6">
    <source>
        <dbReference type="EMBL" id="MBA4601775.1"/>
    </source>
</evidence>
<keyword evidence="7" id="KW-1185">Reference proteome</keyword>